<feature type="compositionally biased region" description="Pro residues" evidence="1">
    <location>
        <begin position="1074"/>
        <end position="1083"/>
    </location>
</feature>
<feature type="region of interest" description="Disordered" evidence="1">
    <location>
        <begin position="945"/>
        <end position="1083"/>
    </location>
</feature>
<reference evidence="3 4" key="1">
    <citation type="submission" date="2020-04" db="EMBL/GenBank/DDBJ databases">
        <title>Perkinsus olseni comparative genomics.</title>
        <authorList>
            <person name="Bogema D.R."/>
        </authorList>
    </citation>
    <scope>NUCLEOTIDE SEQUENCE [LARGE SCALE GENOMIC DNA]</scope>
    <source>
        <strain evidence="3">ATCC PRA-205</strain>
    </source>
</reference>
<feature type="region of interest" description="Disordered" evidence="1">
    <location>
        <begin position="574"/>
        <end position="595"/>
    </location>
</feature>
<feature type="domain" description="C2 tensin-type" evidence="2">
    <location>
        <begin position="336"/>
        <end position="476"/>
    </location>
</feature>
<feature type="compositionally biased region" description="Polar residues" evidence="1">
    <location>
        <begin position="744"/>
        <end position="756"/>
    </location>
</feature>
<evidence type="ECO:0000259" key="2">
    <source>
        <dbReference type="PROSITE" id="PS51182"/>
    </source>
</evidence>
<dbReference type="InterPro" id="IPR051281">
    <property type="entry name" value="Dual-spec_lipid-protein_phosph"/>
</dbReference>
<dbReference type="EMBL" id="JABANM010008773">
    <property type="protein sequence ID" value="KAF4742031.1"/>
    <property type="molecule type" value="Genomic_DNA"/>
</dbReference>
<dbReference type="GO" id="GO:0016314">
    <property type="term" value="F:phosphatidylinositol-3,4,5-trisphosphate 3-phosphatase activity"/>
    <property type="evidence" value="ECO:0007669"/>
    <property type="project" value="TreeGrafter"/>
</dbReference>
<gene>
    <name evidence="3" type="ORF">FOZ62_025421</name>
</gene>
<feature type="non-terminal residue" evidence="3">
    <location>
        <position position="1"/>
    </location>
</feature>
<name>A0A7J6TAR7_PEROL</name>
<comment type="caution">
    <text evidence="3">The sequence shown here is derived from an EMBL/GenBank/DDBJ whole genome shotgun (WGS) entry which is preliminary data.</text>
</comment>
<proteinExistence type="predicted"/>
<accession>A0A7J6TAR7</accession>
<dbReference type="AlphaFoldDB" id="A0A7J6TAR7"/>
<evidence type="ECO:0000313" key="3">
    <source>
        <dbReference type="EMBL" id="KAF4742031.1"/>
    </source>
</evidence>
<dbReference type="InterPro" id="IPR029021">
    <property type="entry name" value="Prot-tyrosine_phosphatase-like"/>
</dbReference>
<feature type="region of interest" description="Disordered" evidence="1">
    <location>
        <begin position="716"/>
        <end position="756"/>
    </location>
</feature>
<dbReference type="GO" id="GO:0005829">
    <property type="term" value="C:cytosol"/>
    <property type="evidence" value="ECO:0007669"/>
    <property type="project" value="TreeGrafter"/>
</dbReference>
<evidence type="ECO:0000256" key="1">
    <source>
        <dbReference type="SAM" id="MobiDB-lite"/>
    </source>
</evidence>
<evidence type="ECO:0000313" key="4">
    <source>
        <dbReference type="Proteomes" id="UP000574390"/>
    </source>
</evidence>
<dbReference type="PANTHER" id="PTHR12305:SF60">
    <property type="entry name" value="PHOSPHATIDYLINOSITOL 3,4,5-TRISPHOSPHATE 3-PHOSPHATASE TPTE2-RELATED"/>
    <property type="match status" value="1"/>
</dbReference>
<feature type="compositionally biased region" description="Pro residues" evidence="1">
    <location>
        <begin position="1004"/>
        <end position="1059"/>
    </location>
</feature>
<dbReference type="PROSITE" id="PS51182">
    <property type="entry name" value="C2_TENSIN"/>
    <property type="match status" value="1"/>
</dbReference>
<sequence length="1083" mass="117261">MKSSAVGGHRDDSISPSRIARGLSPCLELSRDDLDVDQLADRIVLMRSPWQMPSDRMVSLSLGLSPRVFRRPRRLLIPSISFFMPPQHVGFLLPLRTGEIASLRGVPNVSTDESAYSFVTLFPLPWSPQWITCAFCESAGGQAHRNNIDVVSEYLLERYGCNFAVWNIGRSQRSLVEPEKFRNQVLNFALPTTEVKGQSLAVAPPSIELLTRFCSSLMFWLQLDRTRFVAVIHCRDTSPTTLLFIIAALVSTGVCAEVKDAVAYLRERYAVGSEAATGLSSVLRSSSSIERDYSLESSRSTIKFIEPSNWPQSLQRYAKYFQKMVTADAGVSRRASTFLLKMVIIDHFVPPASDIFVEVGELVLDPSEQYKSEIGLLATDNTYAVVDSDETAGSLTVDMTHAGEFTVVLKGDVGIVLKSRTKSRLALRYYFNTAFVGSGDGEGEIMVLTREDMDIAGLRIDEIPQDFKITLLLNKWTIKDQERFEDRKRKRAEDEAAAKGEHLERRRSISAGSGDGSPVTQRRVGKLSDVSPSGVRKGSDWSTVTLNRETSSLHRPRGDGRVFFDHHMLADSVRAKSRHHSDSSSGSNLTPSQRSCDPVVALMDRGYERLHAGVSLEVSDMNLFEAYAFCERYFPLSAAATSRSNGRAVSRASSLVSGMDPLGSDAFPPGVLPAAAAAEEDSLIDDFNRLHFFGPFSRGEGRRALGRLSSVYDDDVMGGHRRASSPASQRSFRSSLPPGRGYAETNTESISSSEAARCATQSEDLALVERSHYQGSRRQSVASRVLDDDDDDEYHLLDSSGGWFRMRYMSHVARQGDRHYGDTTTGPLLHLLGEGAGLPVTHSHYQDAALAGGAVPKSYQPGGVAALPRARLAGVPSARTGARQRELQQRRTLRHYQQQRLRRSYARSVCSSVIESPPHLLEDSTLTGLRGPTLEAVARELHDGSAGAVPTTVESGLGDLSPITVKGASGFPGGEVGEGDELSGVALPDDRTECEARAGSRKGAPPPLPSGKGTPPPLPSGKGTPPPLPSGKGTPPPLPSGKGTPPPLPSGKGTPPPLPSGKGTPPLVPGAKGTPPPLPLTLG</sequence>
<feature type="compositionally biased region" description="Basic and acidic residues" evidence="1">
    <location>
        <begin position="988"/>
        <end position="998"/>
    </location>
</feature>
<dbReference type="Gene3D" id="3.90.190.10">
    <property type="entry name" value="Protein tyrosine phosphatase superfamily"/>
    <property type="match status" value="1"/>
</dbReference>
<feature type="compositionally biased region" description="Polar residues" evidence="1">
    <location>
        <begin position="540"/>
        <end position="550"/>
    </location>
</feature>
<feature type="compositionally biased region" description="Basic and acidic residues" evidence="1">
    <location>
        <begin position="484"/>
        <end position="507"/>
    </location>
</feature>
<protein>
    <recommendedName>
        <fullName evidence="2">C2 tensin-type domain-containing protein</fullName>
    </recommendedName>
</protein>
<feature type="compositionally biased region" description="Low complexity" evidence="1">
    <location>
        <begin position="724"/>
        <end position="735"/>
    </location>
</feature>
<feature type="region of interest" description="Disordered" evidence="1">
    <location>
        <begin position="484"/>
        <end position="559"/>
    </location>
</feature>
<organism evidence="3 4">
    <name type="scientific">Perkinsus olseni</name>
    <name type="common">Perkinsus atlanticus</name>
    <dbReference type="NCBI Taxonomy" id="32597"/>
    <lineage>
        <taxon>Eukaryota</taxon>
        <taxon>Sar</taxon>
        <taxon>Alveolata</taxon>
        <taxon>Perkinsozoa</taxon>
        <taxon>Perkinsea</taxon>
        <taxon>Perkinsida</taxon>
        <taxon>Perkinsidae</taxon>
        <taxon>Perkinsus</taxon>
    </lineage>
</organism>
<dbReference type="Proteomes" id="UP000574390">
    <property type="component" value="Unassembled WGS sequence"/>
</dbReference>
<dbReference type="InterPro" id="IPR014020">
    <property type="entry name" value="Tensin_C2-dom"/>
</dbReference>
<dbReference type="PANTHER" id="PTHR12305">
    <property type="entry name" value="PHOSPHATASE WITH HOMOLOGY TO TENSIN"/>
    <property type="match status" value="1"/>
</dbReference>